<protein>
    <submittedName>
        <fullName evidence="1">Uncharacterized protein</fullName>
    </submittedName>
</protein>
<dbReference type="EMBL" id="JRES01000228">
    <property type="protein sequence ID" value="KNC33188.1"/>
    <property type="molecule type" value="Genomic_DNA"/>
</dbReference>
<reference evidence="1 2" key="1">
    <citation type="journal article" date="2015" name="Nat. Commun.">
        <title>Lucilia cuprina genome unlocks parasitic fly biology to underpin future interventions.</title>
        <authorList>
            <person name="Anstead C.A."/>
            <person name="Korhonen P.K."/>
            <person name="Young N.D."/>
            <person name="Hall R.S."/>
            <person name="Jex A.R."/>
            <person name="Murali S.C."/>
            <person name="Hughes D.S."/>
            <person name="Lee S.F."/>
            <person name="Perry T."/>
            <person name="Stroehlein A.J."/>
            <person name="Ansell B.R."/>
            <person name="Breugelmans B."/>
            <person name="Hofmann A."/>
            <person name="Qu J."/>
            <person name="Dugan S."/>
            <person name="Lee S.L."/>
            <person name="Chao H."/>
            <person name="Dinh H."/>
            <person name="Han Y."/>
            <person name="Doddapaneni H.V."/>
            <person name="Worley K.C."/>
            <person name="Muzny D.M."/>
            <person name="Ioannidis P."/>
            <person name="Waterhouse R.M."/>
            <person name="Zdobnov E.M."/>
            <person name="James P.J."/>
            <person name="Bagnall N.H."/>
            <person name="Kotze A.C."/>
            <person name="Gibbs R.A."/>
            <person name="Richards S."/>
            <person name="Batterham P."/>
            <person name="Gasser R.B."/>
        </authorList>
    </citation>
    <scope>NUCLEOTIDE SEQUENCE [LARGE SCALE GENOMIC DNA]</scope>
    <source>
        <strain evidence="1 2">LS</strain>
        <tissue evidence="1">Full body</tissue>
    </source>
</reference>
<evidence type="ECO:0000313" key="2">
    <source>
        <dbReference type="Proteomes" id="UP000037069"/>
    </source>
</evidence>
<comment type="caution">
    <text evidence="1">The sequence shown here is derived from an EMBL/GenBank/DDBJ whole genome shotgun (WGS) entry which is preliminary data.</text>
</comment>
<proteinExistence type="predicted"/>
<organism evidence="1 2">
    <name type="scientific">Lucilia cuprina</name>
    <name type="common">Green bottle fly</name>
    <name type="synonym">Australian sheep blowfly</name>
    <dbReference type="NCBI Taxonomy" id="7375"/>
    <lineage>
        <taxon>Eukaryota</taxon>
        <taxon>Metazoa</taxon>
        <taxon>Ecdysozoa</taxon>
        <taxon>Arthropoda</taxon>
        <taxon>Hexapoda</taxon>
        <taxon>Insecta</taxon>
        <taxon>Pterygota</taxon>
        <taxon>Neoptera</taxon>
        <taxon>Endopterygota</taxon>
        <taxon>Diptera</taxon>
        <taxon>Brachycera</taxon>
        <taxon>Muscomorpha</taxon>
        <taxon>Oestroidea</taxon>
        <taxon>Calliphoridae</taxon>
        <taxon>Luciliinae</taxon>
        <taxon>Lucilia</taxon>
    </lineage>
</organism>
<gene>
    <name evidence="1" type="ORF">FF38_06784</name>
</gene>
<dbReference type="OrthoDB" id="7912423at2759"/>
<evidence type="ECO:0000313" key="1">
    <source>
        <dbReference type="EMBL" id="KNC33188.1"/>
    </source>
</evidence>
<dbReference type="OMA" id="NPICEPF"/>
<dbReference type="AlphaFoldDB" id="A0A0L0CLE3"/>
<keyword evidence="2" id="KW-1185">Reference proteome</keyword>
<accession>A0A0L0CLE3</accession>
<name>A0A0L0CLE3_LUCCU</name>
<dbReference type="Proteomes" id="UP000037069">
    <property type="component" value="Unassembled WGS sequence"/>
</dbReference>
<sequence>MICEPNLNLPQPIELESLKMTTETNKVELGKTSLDQTNVKREVLYEQKDYDLLPLFKDQFQHLNNILSLHSNDYLACRWNTFLDNVPQNYIRIRSYVDYKKSLETQVVRRKLLNGHFYGIDNKLAPIPQLKDPRSFAKIDNQKK</sequence>